<dbReference type="Pfam" id="PF00986">
    <property type="entry name" value="DNA_gyraseB_C"/>
    <property type="match status" value="1"/>
</dbReference>
<reference evidence="11 12" key="1">
    <citation type="submission" date="2018-06" db="EMBL/GenBank/DDBJ databases">
        <authorList>
            <consortium name="Pathogen Informatics"/>
            <person name="Doyle S."/>
        </authorList>
    </citation>
    <scope>NUCLEOTIDE SEQUENCE [LARGE SCALE GENOMIC DNA]</scope>
    <source>
        <strain evidence="11 12">NCTC10638</strain>
    </source>
</reference>
<evidence type="ECO:0000256" key="8">
    <source>
        <dbReference type="ARBA" id="ARBA00023235"/>
    </source>
</evidence>
<keyword evidence="8 11" id="KW-0413">Isomerase</keyword>
<evidence type="ECO:0000256" key="5">
    <source>
        <dbReference type="ARBA" id="ARBA00022840"/>
    </source>
</evidence>
<accession>A0A378N9H8</accession>
<name>A0A378N9H8_MANHA</name>
<dbReference type="GO" id="GO:0006265">
    <property type="term" value="P:DNA topological change"/>
    <property type="evidence" value="ECO:0007669"/>
    <property type="project" value="InterPro"/>
</dbReference>
<evidence type="ECO:0000313" key="12">
    <source>
        <dbReference type="Proteomes" id="UP000254802"/>
    </source>
</evidence>
<keyword evidence="5" id="KW-0067">ATP-binding</keyword>
<evidence type="ECO:0000259" key="9">
    <source>
        <dbReference type="Pfam" id="PF00986"/>
    </source>
</evidence>
<dbReference type="InterPro" id="IPR041423">
    <property type="entry name" value="GyrB_insert"/>
</dbReference>
<dbReference type="Pfam" id="PF18053">
    <property type="entry name" value="GyrB_insert"/>
    <property type="match status" value="1"/>
</dbReference>
<dbReference type="Proteomes" id="UP000254802">
    <property type="component" value="Unassembled WGS sequence"/>
</dbReference>
<evidence type="ECO:0000256" key="7">
    <source>
        <dbReference type="ARBA" id="ARBA00023125"/>
    </source>
</evidence>
<dbReference type="SUPFAM" id="SSF56719">
    <property type="entry name" value="Type II DNA topoisomerase"/>
    <property type="match status" value="1"/>
</dbReference>
<gene>
    <name evidence="11" type="primary">gyrB_1</name>
    <name evidence="11" type="ORF">NCTC10638_03354</name>
</gene>
<proteinExistence type="inferred from homology"/>
<dbReference type="GO" id="GO:0003677">
    <property type="term" value="F:DNA binding"/>
    <property type="evidence" value="ECO:0007669"/>
    <property type="project" value="UniProtKB-KW"/>
</dbReference>
<feature type="domain" description="DNA gyrase subunit B insert" evidence="10">
    <location>
        <begin position="2"/>
        <end position="39"/>
    </location>
</feature>
<dbReference type="InterPro" id="IPR000565">
    <property type="entry name" value="Topo_IIA_B"/>
</dbReference>
<dbReference type="InterPro" id="IPR013760">
    <property type="entry name" value="Topo_IIA-like_dom_sf"/>
</dbReference>
<dbReference type="PRINTS" id="PR01159">
    <property type="entry name" value="DNAGYRASEB"/>
</dbReference>
<evidence type="ECO:0000313" key="11">
    <source>
        <dbReference type="EMBL" id="STY64179.1"/>
    </source>
</evidence>
<evidence type="ECO:0000256" key="2">
    <source>
        <dbReference type="ARBA" id="ARBA00010708"/>
    </source>
</evidence>
<dbReference type="FunFam" id="3.40.50.670:FF:000004">
    <property type="entry name" value="DNA gyrase subunit B"/>
    <property type="match status" value="1"/>
</dbReference>
<comment type="similarity">
    <text evidence="2">Belongs to the type II topoisomerase GyrB family.</text>
</comment>
<keyword evidence="7" id="KW-0238">DNA-binding</keyword>
<dbReference type="InterPro" id="IPR002288">
    <property type="entry name" value="DNA_gyrase_B_C"/>
</dbReference>
<sequence length="113" mass="12867">MALGNELNDLLSDSAYVVRGERRQEISSFAEALDWLVKESRKGLTIQRYKGLGEMNPEQLWETTMDPVARKMLQVNITDAIAADKLFSTLMGDEVEPRRDFIETNALYAQLDI</sequence>
<keyword evidence="6" id="KW-0799">Topoisomerase</keyword>
<organism evidence="11 12">
    <name type="scientific">Mannheimia haemolytica</name>
    <name type="common">Pasteurella haemolytica</name>
    <dbReference type="NCBI Taxonomy" id="75985"/>
    <lineage>
        <taxon>Bacteria</taxon>
        <taxon>Pseudomonadati</taxon>
        <taxon>Pseudomonadota</taxon>
        <taxon>Gammaproteobacteria</taxon>
        <taxon>Pasteurellales</taxon>
        <taxon>Pasteurellaceae</taxon>
        <taxon>Mannheimia</taxon>
    </lineage>
</organism>
<feature type="domain" description="DNA gyrase B subunit C-terminal" evidence="9">
    <location>
        <begin position="42"/>
        <end position="103"/>
    </location>
</feature>
<protein>
    <recommendedName>
        <fullName evidence="3">DNA topoisomerase (ATP-hydrolyzing)</fullName>
        <ecNumber evidence="3">5.6.2.2</ecNumber>
    </recommendedName>
</protein>
<evidence type="ECO:0000256" key="4">
    <source>
        <dbReference type="ARBA" id="ARBA00022741"/>
    </source>
</evidence>
<evidence type="ECO:0000256" key="1">
    <source>
        <dbReference type="ARBA" id="ARBA00000185"/>
    </source>
</evidence>
<dbReference type="EC" id="5.6.2.2" evidence="3"/>
<evidence type="ECO:0000259" key="10">
    <source>
        <dbReference type="Pfam" id="PF18053"/>
    </source>
</evidence>
<dbReference type="InterPro" id="IPR013759">
    <property type="entry name" value="Topo_IIA_B_C"/>
</dbReference>
<evidence type="ECO:0000256" key="3">
    <source>
        <dbReference type="ARBA" id="ARBA00012895"/>
    </source>
</evidence>
<dbReference type="EMBL" id="UGPN01000002">
    <property type="protein sequence ID" value="STY64179.1"/>
    <property type="molecule type" value="Genomic_DNA"/>
</dbReference>
<dbReference type="PANTHER" id="PTHR45866">
    <property type="entry name" value="DNA GYRASE/TOPOISOMERASE SUBUNIT B"/>
    <property type="match status" value="1"/>
</dbReference>
<evidence type="ECO:0000256" key="6">
    <source>
        <dbReference type="ARBA" id="ARBA00023029"/>
    </source>
</evidence>
<keyword evidence="4" id="KW-0547">Nucleotide-binding</keyword>
<dbReference type="AlphaFoldDB" id="A0A378N9H8"/>
<dbReference type="GO" id="GO:0005524">
    <property type="term" value="F:ATP binding"/>
    <property type="evidence" value="ECO:0007669"/>
    <property type="project" value="UniProtKB-KW"/>
</dbReference>
<comment type="catalytic activity">
    <reaction evidence="1">
        <text>ATP-dependent breakage, passage and rejoining of double-stranded DNA.</text>
        <dbReference type="EC" id="5.6.2.2"/>
    </reaction>
</comment>
<dbReference type="GO" id="GO:0003918">
    <property type="term" value="F:DNA topoisomerase type II (double strand cut, ATP-hydrolyzing) activity"/>
    <property type="evidence" value="ECO:0007669"/>
    <property type="project" value="UniProtKB-EC"/>
</dbReference>
<dbReference type="PANTHER" id="PTHR45866:SF1">
    <property type="entry name" value="DNA GYRASE SUBUNIT B, MITOCHONDRIAL"/>
    <property type="match status" value="1"/>
</dbReference>
<dbReference type="Gene3D" id="3.40.50.670">
    <property type="match status" value="1"/>
</dbReference>